<organism evidence="1 2">
    <name type="scientific">Halopiger aswanensis</name>
    <dbReference type="NCBI Taxonomy" id="148449"/>
    <lineage>
        <taxon>Archaea</taxon>
        <taxon>Methanobacteriati</taxon>
        <taxon>Methanobacteriota</taxon>
        <taxon>Stenosarchaea group</taxon>
        <taxon>Halobacteria</taxon>
        <taxon>Halobacteriales</taxon>
        <taxon>Natrialbaceae</taxon>
        <taxon>Halopiger</taxon>
    </lineage>
</organism>
<evidence type="ECO:0000313" key="2">
    <source>
        <dbReference type="Proteomes" id="UP000283805"/>
    </source>
</evidence>
<gene>
    <name evidence="1" type="ORF">ATJ93_4749</name>
</gene>
<keyword evidence="2" id="KW-1185">Reference proteome</keyword>
<dbReference type="Proteomes" id="UP000283805">
    <property type="component" value="Unassembled WGS sequence"/>
</dbReference>
<dbReference type="AlphaFoldDB" id="A0A419VUP2"/>
<protein>
    <submittedName>
        <fullName evidence="1">Uncharacterized protein</fullName>
    </submittedName>
</protein>
<dbReference type="OrthoDB" id="42009at2157"/>
<name>A0A419VUP2_9EURY</name>
<dbReference type="RefSeq" id="WP_120247015.1">
    <property type="nucleotide sequence ID" value="NZ_RAPO01000013.1"/>
</dbReference>
<dbReference type="EMBL" id="RAPO01000013">
    <property type="protein sequence ID" value="RKD85195.1"/>
    <property type="molecule type" value="Genomic_DNA"/>
</dbReference>
<accession>A0A419VUP2</accession>
<dbReference type="Gene3D" id="3.30.460.40">
    <property type="match status" value="1"/>
</dbReference>
<dbReference type="SUPFAM" id="SSF81301">
    <property type="entry name" value="Nucleotidyltransferase"/>
    <property type="match status" value="1"/>
</dbReference>
<dbReference type="InterPro" id="IPR043519">
    <property type="entry name" value="NT_sf"/>
</dbReference>
<comment type="caution">
    <text evidence="1">The sequence shown here is derived from an EMBL/GenBank/DDBJ whole genome shotgun (WGS) entry which is preliminary data.</text>
</comment>
<reference evidence="1 2" key="1">
    <citation type="submission" date="2018-09" db="EMBL/GenBank/DDBJ databases">
        <title>Genomic Encyclopedia of Archaeal and Bacterial Type Strains, Phase II (KMG-II): from individual species to whole genera.</title>
        <authorList>
            <person name="Goeker M."/>
        </authorList>
    </citation>
    <scope>NUCLEOTIDE SEQUENCE [LARGE SCALE GENOMIC DNA]</scope>
    <source>
        <strain evidence="1 2">DSM 13151</strain>
    </source>
</reference>
<proteinExistence type="predicted"/>
<sequence>MSGIEFHGDSLIVRREPNALDELAIDFSAVLSDLGIKHVFVAGYLAILTGRPRATDDIDVLIESLSKTEIETLVTKLRDVDYWGPAMPLDNMYGNLSEGTNIWVAPDGQTTPHLEVKFPTDEFDRASLSNSISAEIGGASIPIGPLELQIAYKLYLGGQKDLEDAAHLYTLFGETLRESRLEHWATELDVFDKYDRLSET</sequence>
<evidence type="ECO:0000313" key="1">
    <source>
        <dbReference type="EMBL" id="RKD85195.1"/>
    </source>
</evidence>